<protein>
    <submittedName>
        <fullName evidence="1">Uncharacterized protein</fullName>
    </submittedName>
</protein>
<sequence length="381" mass="44033">MAYEFGKSPKAPQPPHAILHYLRGLQEGEHRYLIHGRSTDPRWIYQPNISDLTYMAAEMTLQEANDCCNKAAPLYIFSAKRTIYPSLFVQVLHNYLYHKWFIPYKSEIEYLQFVTKTFLPELLPDDLQPGPLVDLAIPVHAAICARAQEARDAVKELEPPYPLQPIPPKGPKKWGHYKYACIDQIVRDQEFFLLRPLFRAIMIIIRLEEYNDENLDIRQLPVLLVRTGIEEGLSAPISFEPIAHKIKTVIQRTNSSEAVVQVTLETAVDFVLSMDKREIAAFGHQPNPILSTRNLGDGGLYGPSILTRAQEIGWGDEELRGPSSKWVDAEKYPEWSGRGAHQDHMIRRMEDNVREDFCMRKDFLRPWPEDNSRGKKHWNIY</sequence>
<organism evidence="1 2">
    <name type="scientific">Trichoderma harzianum</name>
    <name type="common">Hypocrea lixii</name>
    <dbReference type="NCBI Taxonomy" id="5544"/>
    <lineage>
        <taxon>Eukaryota</taxon>
        <taxon>Fungi</taxon>
        <taxon>Dikarya</taxon>
        <taxon>Ascomycota</taxon>
        <taxon>Pezizomycotina</taxon>
        <taxon>Sordariomycetes</taxon>
        <taxon>Hypocreomycetidae</taxon>
        <taxon>Hypocreales</taxon>
        <taxon>Hypocreaceae</taxon>
        <taxon>Trichoderma</taxon>
    </lineage>
</organism>
<dbReference type="EMBL" id="JOKZ01000169">
    <property type="protein sequence ID" value="KKP02012.1"/>
    <property type="molecule type" value="Genomic_DNA"/>
</dbReference>
<gene>
    <name evidence="1" type="ORF">THAR02_05892</name>
</gene>
<dbReference type="Proteomes" id="UP000034112">
    <property type="component" value="Unassembled WGS sequence"/>
</dbReference>
<reference evidence="2" key="1">
    <citation type="journal article" date="2015" name="Genome Announc.">
        <title>Draft whole-genome sequence of the biocontrol agent Trichoderma harzianum T6776.</title>
        <authorList>
            <person name="Baroncelli R."/>
            <person name="Piaggeschi G."/>
            <person name="Fiorini L."/>
            <person name="Bertolini E."/>
            <person name="Zapparata A."/>
            <person name="Pe M.E."/>
            <person name="Sarrocco S."/>
            <person name="Vannacci G."/>
        </authorList>
    </citation>
    <scope>NUCLEOTIDE SEQUENCE [LARGE SCALE GENOMIC DNA]</scope>
    <source>
        <strain evidence="2">T6776</strain>
    </source>
</reference>
<proteinExistence type="predicted"/>
<dbReference type="AlphaFoldDB" id="A0A0F9ZP22"/>
<comment type="caution">
    <text evidence="1">The sequence shown here is derived from an EMBL/GenBank/DDBJ whole genome shotgun (WGS) entry which is preliminary data.</text>
</comment>
<dbReference type="OrthoDB" id="3513679at2759"/>
<evidence type="ECO:0000313" key="1">
    <source>
        <dbReference type="EMBL" id="KKP02012.1"/>
    </source>
</evidence>
<evidence type="ECO:0000313" key="2">
    <source>
        <dbReference type="Proteomes" id="UP000034112"/>
    </source>
</evidence>
<name>A0A0F9ZP22_TRIHA</name>
<accession>A0A0F9ZP22</accession>
<dbReference type="OMA" id="WFRPYKS"/>